<accession>A0A645HIE6</accession>
<comment type="caution">
    <text evidence="2">The sequence shown here is derived from an EMBL/GenBank/DDBJ whole genome shotgun (WGS) entry which is preliminary data.</text>
</comment>
<proteinExistence type="predicted"/>
<protein>
    <submittedName>
        <fullName evidence="2">Uncharacterized protein</fullName>
    </submittedName>
</protein>
<gene>
    <name evidence="2" type="ORF">SDC9_183396</name>
</gene>
<evidence type="ECO:0000313" key="2">
    <source>
        <dbReference type="EMBL" id="MPN35894.1"/>
    </source>
</evidence>
<organism evidence="2">
    <name type="scientific">bioreactor metagenome</name>
    <dbReference type="NCBI Taxonomy" id="1076179"/>
    <lineage>
        <taxon>unclassified sequences</taxon>
        <taxon>metagenomes</taxon>
        <taxon>ecological metagenomes</taxon>
    </lineage>
</organism>
<sequence length="124" mass="13521">MNHMSRFEPEAGCELRFTGPAPVQKATGSQQFRPGSTVDSAVDSASAEQAFIGGIDDGSDFAVGDVSFEHMQRCVTDLQFLHSDSSLITCVQSGHINMYTLPNFRLIIHLADPSEADVWERALC</sequence>
<dbReference type="EMBL" id="VSSQ01089737">
    <property type="protein sequence ID" value="MPN35894.1"/>
    <property type="molecule type" value="Genomic_DNA"/>
</dbReference>
<name>A0A645HIE6_9ZZZZ</name>
<dbReference type="AlphaFoldDB" id="A0A645HIE6"/>
<reference evidence="2" key="1">
    <citation type="submission" date="2019-08" db="EMBL/GenBank/DDBJ databases">
        <authorList>
            <person name="Kucharzyk K."/>
            <person name="Murdoch R.W."/>
            <person name="Higgins S."/>
            <person name="Loffler F."/>
        </authorList>
    </citation>
    <scope>NUCLEOTIDE SEQUENCE</scope>
</reference>
<evidence type="ECO:0000256" key="1">
    <source>
        <dbReference type="SAM" id="MobiDB-lite"/>
    </source>
</evidence>
<feature type="region of interest" description="Disordered" evidence="1">
    <location>
        <begin position="18"/>
        <end position="39"/>
    </location>
</feature>